<evidence type="ECO:0000256" key="7">
    <source>
        <dbReference type="ARBA" id="ARBA00022984"/>
    </source>
</evidence>
<evidence type="ECO:0000256" key="3">
    <source>
        <dbReference type="ARBA" id="ARBA00022490"/>
    </source>
</evidence>
<dbReference type="AlphaFoldDB" id="A0A6J6KWF9"/>
<evidence type="ECO:0000256" key="10">
    <source>
        <dbReference type="ARBA" id="ARBA00038367"/>
    </source>
</evidence>
<evidence type="ECO:0000256" key="15">
    <source>
        <dbReference type="ARBA" id="ARBA00047527"/>
    </source>
</evidence>
<keyword evidence="5" id="KW-0808">Transferase</keyword>
<evidence type="ECO:0000313" key="17">
    <source>
        <dbReference type="EMBL" id="CAB4653208.1"/>
    </source>
</evidence>
<keyword evidence="9" id="KW-0961">Cell wall biogenesis/degradation</keyword>
<dbReference type="GO" id="GO:0008760">
    <property type="term" value="F:UDP-N-acetylglucosamine 1-carboxyvinyltransferase activity"/>
    <property type="evidence" value="ECO:0007669"/>
    <property type="project" value="UniProtKB-EC"/>
</dbReference>
<dbReference type="GO" id="GO:0005737">
    <property type="term" value="C:cytoplasm"/>
    <property type="evidence" value="ECO:0007669"/>
    <property type="project" value="UniProtKB-SubCell"/>
</dbReference>
<comment type="subcellular location">
    <subcellularLocation>
        <location evidence="1">Cytoplasm</location>
    </subcellularLocation>
</comment>
<evidence type="ECO:0000256" key="6">
    <source>
        <dbReference type="ARBA" id="ARBA00022960"/>
    </source>
</evidence>
<evidence type="ECO:0000256" key="14">
    <source>
        <dbReference type="ARBA" id="ARBA00042842"/>
    </source>
</evidence>
<evidence type="ECO:0000259" key="16">
    <source>
        <dbReference type="Pfam" id="PF00275"/>
    </source>
</evidence>
<dbReference type="EC" id="2.5.1.7" evidence="11"/>
<keyword evidence="4" id="KW-0132">Cell division</keyword>
<dbReference type="SUPFAM" id="SSF55205">
    <property type="entry name" value="EPT/RTPC-like"/>
    <property type="match status" value="1"/>
</dbReference>
<comment type="similarity">
    <text evidence="10">Belongs to the EPSP synthase family. MurA subfamily.</text>
</comment>
<evidence type="ECO:0000256" key="1">
    <source>
        <dbReference type="ARBA" id="ARBA00004496"/>
    </source>
</evidence>
<feature type="domain" description="Enolpyruvate transferase" evidence="16">
    <location>
        <begin position="57"/>
        <end position="456"/>
    </location>
</feature>
<comment type="pathway">
    <text evidence="2">Cell wall biogenesis; peptidoglycan biosynthesis.</text>
</comment>
<dbReference type="GO" id="GO:0051301">
    <property type="term" value="P:cell division"/>
    <property type="evidence" value="ECO:0007669"/>
    <property type="project" value="UniProtKB-KW"/>
</dbReference>
<keyword evidence="8" id="KW-0131">Cell cycle</keyword>
<dbReference type="HAMAP" id="MF_00111">
    <property type="entry name" value="MurA"/>
    <property type="match status" value="1"/>
</dbReference>
<evidence type="ECO:0000256" key="2">
    <source>
        <dbReference type="ARBA" id="ARBA00004752"/>
    </source>
</evidence>
<accession>A0A6J6KWF9</accession>
<keyword evidence="6" id="KW-0133">Cell shape</keyword>
<gene>
    <name evidence="17" type="ORF">UFOPK2234_00583</name>
</gene>
<name>A0A6J6KWF9_9ZZZZ</name>
<dbReference type="CDD" id="cd01555">
    <property type="entry name" value="UdpNAET"/>
    <property type="match status" value="1"/>
</dbReference>
<dbReference type="NCBIfam" id="NF006873">
    <property type="entry name" value="PRK09369.1"/>
    <property type="match status" value="1"/>
</dbReference>
<dbReference type="NCBIfam" id="TIGR01072">
    <property type="entry name" value="murA"/>
    <property type="match status" value="1"/>
</dbReference>
<comment type="catalytic activity">
    <reaction evidence="15">
        <text>phosphoenolpyruvate + UDP-N-acetyl-alpha-D-glucosamine = UDP-N-acetyl-3-O-(1-carboxyvinyl)-alpha-D-glucosamine + phosphate</text>
        <dbReference type="Rhea" id="RHEA:18681"/>
        <dbReference type="ChEBI" id="CHEBI:43474"/>
        <dbReference type="ChEBI" id="CHEBI:57705"/>
        <dbReference type="ChEBI" id="CHEBI:58702"/>
        <dbReference type="ChEBI" id="CHEBI:68483"/>
        <dbReference type="EC" id="2.5.1.7"/>
    </reaction>
</comment>
<dbReference type="Pfam" id="PF00275">
    <property type="entry name" value="EPSP_synthase"/>
    <property type="match status" value="1"/>
</dbReference>
<proteinExistence type="inferred from homology"/>
<dbReference type="PANTHER" id="PTHR43783:SF1">
    <property type="entry name" value="UDP-N-ACETYLGLUCOSAMINE 1-CARBOXYVINYLTRANSFERASE"/>
    <property type="match status" value="1"/>
</dbReference>
<sequence length="467" mass="49517">MAYASSRGSFFEVRLISPSEVVPSSPVFVYMRVKLTMTSPYLKQLQWGIMERLRVVGGARLLGTVRVSGAKNSALKLMASTLLAPGKSVITNLPAIADVEYMSELLTRLGCKVEINRQLSQVSIDVPVELGHRADYDMVRKMRASINVLGPLITRALLAEVALPGGDAIGSRGLDFHINGLTEMGAEIYSEHGFVIAKAPNGLKGANITLEFPSVGATENIMTAATLAKGKTVIDNAAREPDVVDLGEFLISMGAKISGLGSHTITIEGVSSLKPATHATLADRIVTGTWAFAAAMTQGDITIENGRADHLELPLDKLVKAGAVVTTTPNGFRVKMDKRPIAVDVATLPYPGFPTDLQPMVIALNAIAEGTSVVTENVFEGRFMFVNELMRLGAKIQVDGHHAAITGIKQLSSAPVAATDIRAGAGLVLAALVSDGVTIIEDAFHIDRGYPDLPSQLQSLGADVSRV</sequence>
<evidence type="ECO:0000256" key="4">
    <source>
        <dbReference type="ARBA" id="ARBA00022618"/>
    </source>
</evidence>
<keyword evidence="7" id="KW-0573">Peptidoglycan synthesis</keyword>
<evidence type="ECO:0000256" key="9">
    <source>
        <dbReference type="ARBA" id="ARBA00023316"/>
    </source>
</evidence>
<evidence type="ECO:0000256" key="5">
    <source>
        <dbReference type="ARBA" id="ARBA00022679"/>
    </source>
</evidence>
<dbReference type="EMBL" id="CAEZWG010000101">
    <property type="protein sequence ID" value="CAB4653208.1"/>
    <property type="molecule type" value="Genomic_DNA"/>
</dbReference>
<evidence type="ECO:0000256" key="11">
    <source>
        <dbReference type="ARBA" id="ARBA00039108"/>
    </source>
</evidence>
<evidence type="ECO:0000256" key="13">
    <source>
        <dbReference type="ARBA" id="ARBA00042443"/>
    </source>
</evidence>
<dbReference type="InterPro" id="IPR005750">
    <property type="entry name" value="UDP_GlcNAc_COvinyl_MurA"/>
</dbReference>
<dbReference type="GO" id="GO:0019277">
    <property type="term" value="P:UDP-N-acetylgalactosamine biosynthetic process"/>
    <property type="evidence" value="ECO:0007669"/>
    <property type="project" value="InterPro"/>
</dbReference>
<dbReference type="GO" id="GO:0008360">
    <property type="term" value="P:regulation of cell shape"/>
    <property type="evidence" value="ECO:0007669"/>
    <property type="project" value="UniProtKB-KW"/>
</dbReference>
<organism evidence="17">
    <name type="scientific">freshwater metagenome</name>
    <dbReference type="NCBI Taxonomy" id="449393"/>
    <lineage>
        <taxon>unclassified sequences</taxon>
        <taxon>metagenomes</taxon>
        <taxon>ecological metagenomes</taxon>
    </lineage>
</organism>
<dbReference type="InterPro" id="IPR036968">
    <property type="entry name" value="Enolpyruvate_Tfrase_sf"/>
</dbReference>
<dbReference type="InterPro" id="IPR013792">
    <property type="entry name" value="RNA3'P_cycl/enolpyr_Trfase_a/b"/>
</dbReference>
<protein>
    <recommendedName>
        <fullName evidence="12">UDP-N-acetylglucosamine 1-carboxyvinyltransferase</fullName>
        <ecNumber evidence="11">2.5.1.7</ecNumber>
    </recommendedName>
    <alternativeName>
        <fullName evidence="13">Enoylpyruvate transferase</fullName>
    </alternativeName>
    <alternativeName>
        <fullName evidence="14">UDP-N-acetylglucosamine enolpyruvyl transferase</fullName>
    </alternativeName>
</protein>
<dbReference type="GO" id="GO:0009252">
    <property type="term" value="P:peptidoglycan biosynthetic process"/>
    <property type="evidence" value="ECO:0007669"/>
    <property type="project" value="UniProtKB-KW"/>
</dbReference>
<keyword evidence="3" id="KW-0963">Cytoplasm</keyword>
<reference evidence="17" key="1">
    <citation type="submission" date="2020-05" db="EMBL/GenBank/DDBJ databases">
        <authorList>
            <person name="Chiriac C."/>
            <person name="Salcher M."/>
            <person name="Ghai R."/>
            <person name="Kavagutti S V."/>
        </authorList>
    </citation>
    <scope>NUCLEOTIDE SEQUENCE</scope>
</reference>
<dbReference type="PANTHER" id="PTHR43783">
    <property type="entry name" value="UDP-N-ACETYLGLUCOSAMINE 1-CARBOXYVINYLTRANSFERASE"/>
    <property type="match status" value="1"/>
</dbReference>
<dbReference type="Gene3D" id="3.65.10.10">
    <property type="entry name" value="Enolpyruvate transferase domain"/>
    <property type="match status" value="2"/>
</dbReference>
<dbReference type="GO" id="GO:0071555">
    <property type="term" value="P:cell wall organization"/>
    <property type="evidence" value="ECO:0007669"/>
    <property type="project" value="UniProtKB-KW"/>
</dbReference>
<dbReference type="InterPro" id="IPR050068">
    <property type="entry name" value="MurA_subfamily"/>
</dbReference>
<evidence type="ECO:0000256" key="8">
    <source>
        <dbReference type="ARBA" id="ARBA00023306"/>
    </source>
</evidence>
<dbReference type="InterPro" id="IPR001986">
    <property type="entry name" value="Enolpyruvate_Tfrase_dom"/>
</dbReference>
<evidence type="ECO:0000256" key="12">
    <source>
        <dbReference type="ARBA" id="ARBA00039754"/>
    </source>
</evidence>